<dbReference type="OrthoDB" id="5598057at2759"/>
<dbReference type="PANTHER" id="PTHR28290">
    <property type="entry name" value="ENHANCER OF TRANSLATION TERMINATION 1"/>
    <property type="match status" value="1"/>
</dbReference>
<dbReference type="PANTHER" id="PTHR28290:SF1">
    <property type="entry name" value="ENHANCER OF TRANSLATION TERMINATION 1"/>
    <property type="match status" value="1"/>
</dbReference>
<feature type="region of interest" description="Disordered" evidence="8">
    <location>
        <begin position="1"/>
        <end position="35"/>
    </location>
</feature>
<protein>
    <recommendedName>
        <fullName evidence="3">Enhancer of translation termination 1</fullName>
    </recommendedName>
</protein>
<dbReference type="Proteomes" id="UP000189580">
    <property type="component" value="Chromosome b"/>
</dbReference>
<evidence type="ECO:0000256" key="1">
    <source>
        <dbReference type="ARBA" id="ARBA00004123"/>
    </source>
</evidence>
<gene>
    <name evidence="9" type="primary">ETT1</name>
    <name evidence="9" type="ORF">AWJ20_3461</name>
</gene>
<dbReference type="EMBL" id="CP014503">
    <property type="protein sequence ID" value="ANB15817.1"/>
    <property type="molecule type" value="Genomic_DNA"/>
</dbReference>
<evidence type="ECO:0000256" key="3">
    <source>
        <dbReference type="ARBA" id="ARBA00017359"/>
    </source>
</evidence>
<dbReference type="GO" id="GO:0005634">
    <property type="term" value="C:nucleus"/>
    <property type="evidence" value="ECO:0007669"/>
    <property type="project" value="UniProtKB-SubCell"/>
</dbReference>
<dbReference type="InterPro" id="IPR024318">
    <property type="entry name" value="Nro1/ETT1"/>
</dbReference>
<comment type="similarity">
    <text evidence="2">Belongs to the ETT1 family.</text>
</comment>
<keyword evidence="5" id="KW-0805">Transcription regulation</keyword>
<organism evidence="9 10">
    <name type="scientific">Sugiyamaella lignohabitans</name>
    <dbReference type="NCBI Taxonomy" id="796027"/>
    <lineage>
        <taxon>Eukaryota</taxon>
        <taxon>Fungi</taxon>
        <taxon>Dikarya</taxon>
        <taxon>Ascomycota</taxon>
        <taxon>Saccharomycotina</taxon>
        <taxon>Dipodascomycetes</taxon>
        <taxon>Dipodascales</taxon>
        <taxon>Trichomonascaceae</taxon>
        <taxon>Sugiyamaella</taxon>
    </lineage>
</organism>
<evidence type="ECO:0000256" key="6">
    <source>
        <dbReference type="ARBA" id="ARBA00023163"/>
    </source>
</evidence>
<evidence type="ECO:0000313" key="10">
    <source>
        <dbReference type="Proteomes" id="UP000189580"/>
    </source>
</evidence>
<dbReference type="AlphaFoldDB" id="A0A161HNQ4"/>
<proteinExistence type="inferred from homology"/>
<evidence type="ECO:0000256" key="8">
    <source>
        <dbReference type="SAM" id="MobiDB-lite"/>
    </source>
</evidence>
<keyword evidence="6" id="KW-0804">Transcription</keyword>
<comment type="subcellular location">
    <subcellularLocation>
        <location evidence="1">Nucleus</location>
    </subcellularLocation>
</comment>
<keyword evidence="7" id="KW-0539">Nucleus</keyword>
<dbReference type="Pfam" id="PF12753">
    <property type="entry name" value="Nro1"/>
    <property type="match status" value="1"/>
</dbReference>
<keyword evidence="4" id="KW-0810">Translation regulation</keyword>
<evidence type="ECO:0000256" key="5">
    <source>
        <dbReference type="ARBA" id="ARBA00023015"/>
    </source>
</evidence>
<evidence type="ECO:0000256" key="7">
    <source>
        <dbReference type="ARBA" id="ARBA00023242"/>
    </source>
</evidence>
<dbReference type="GO" id="GO:0006417">
    <property type="term" value="P:regulation of translation"/>
    <property type="evidence" value="ECO:0007669"/>
    <property type="project" value="UniProtKB-KW"/>
</dbReference>
<evidence type="ECO:0000256" key="2">
    <source>
        <dbReference type="ARBA" id="ARBA00007273"/>
    </source>
</evidence>
<name>A0A161HNQ4_9ASCO</name>
<feature type="region of interest" description="Disordered" evidence="8">
    <location>
        <begin position="318"/>
        <end position="349"/>
    </location>
</feature>
<evidence type="ECO:0000313" key="9">
    <source>
        <dbReference type="EMBL" id="ANB15817.1"/>
    </source>
</evidence>
<reference evidence="9 10" key="1">
    <citation type="submission" date="2016-02" db="EMBL/GenBank/DDBJ databases">
        <title>Complete genome sequence and transcriptome regulation of the pentose utilising yeast Sugiyamaella lignohabitans.</title>
        <authorList>
            <person name="Bellasio M."/>
            <person name="Peymann A."/>
            <person name="Valli M."/>
            <person name="Sipitzky M."/>
            <person name="Graf A."/>
            <person name="Sauer M."/>
            <person name="Marx H."/>
            <person name="Mattanovich D."/>
        </authorList>
    </citation>
    <scope>NUCLEOTIDE SEQUENCE [LARGE SCALE GENOMIC DNA]</scope>
    <source>
        <strain evidence="9 10">CBS 10342</strain>
    </source>
</reference>
<feature type="compositionally biased region" description="Acidic residues" evidence="8">
    <location>
        <begin position="318"/>
        <end position="340"/>
    </location>
</feature>
<dbReference type="KEGG" id="slb:AWJ20_3461"/>
<dbReference type="RefSeq" id="XP_018738294.1">
    <property type="nucleotide sequence ID" value="XM_018880479.1"/>
</dbReference>
<evidence type="ECO:0000256" key="4">
    <source>
        <dbReference type="ARBA" id="ARBA00022845"/>
    </source>
</evidence>
<dbReference type="GO" id="GO:2000640">
    <property type="term" value="P:positive regulation of SREBP signaling pathway"/>
    <property type="evidence" value="ECO:0007669"/>
    <property type="project" value="TreeGrafter"/>
</dbReference>
<accession>A0A161HNQ4</accession>
<sequence>MPSKRPQGLNKAAKNKKQKVAPNENNGPEKDQTPDFTIALEDEVDPDDELAQLYGLYETYRESSKDSPKLLYGLVHECDRLLRNSTEKLPSRFHNIYAISLLDLAKFVETEDDQPKKKSGNNGESCADFILAAIERASIGIEESSDSIADLYFTLSRAKLALVDEKLKNSPSESRYDEAINILPELKEAVSDFETAEKFLLESGKSFLDFSKDQLGAVEDLLQIVDGFIALEDENEAESDPAASTENIERGRLRSLNDKYLEWSKDRYQRILETSVESKGKNKDPNGSSVSVVLWANRGMGQYYLALAAPLLAKLDDGADEDEDEDDSEDEDEDEDDNDESIALSPEELQSAKDLVQKAVDYLFKAESDDDPETYTVVAEALISLANLFEVESDDQRRLYSQAVLRLRKAQRLGFGSYQELIADLED</sequence>
<keyword evidence="10" id="KW-1185">Reference proteome</keyword>
<dbReference type="GeneID" id="30035486"/>